<accession>A0A1V9Y3C9</accession>
<protein>
    <submittedName>
        <fullName evidence="15">Tumor suppressor candidate 3-like</fullName>
    </submittedName>
</protein>
<organism evidence="15 16">
    <name type="scientific">Tropilaelaps mercedesae</name>
    <dbReference type="NCBI Taxonomy" id="418985"/>
    <lineage>
        <taxon>Eukaryota</taxon>
        <taxon>Metazoa</taxon>
        <taxon>Ecdysozoa</taxon>
        <taxon>Arthropoda</taxon>
        <taxon>Chelicerata</taxon>
        <taxon>Arachnida</taxon>
        <taxon>Acari</taxon>
        <taxon>Parasitiformes</taxon>
        <taxon>Mesostigmata</taxon>
        <taxon>Gamasina</taxon>
        <taxon>Dermanyssoidea</taxon>
        <taxon>Laelapidae</taxon>
        <taxon>Tropilaelaps</taxon>
    </lineage>
</organism>
<dbReference type="Gene3D" id="3.40.30.10">
    <property type="entry name" value="Glutaredoxin"/>
    <property type="match status" value="1"/>
</dbReference>
<evidence type="ECO:0000313" key="15">
    <source>
        <dbReference type="EMBL" id="OQR80256.1"/>
    </source>
</evidence>
<evidence type="ECO:0000256" key="9">
    <source>
        <dbReference type="ARBA" id="ARBA00022989"/>
    </source>
</evidence>
<evidence type="ECO:0000256" key="13">
    <source>
        <dbReference type="SAM" id="Phobius"/>
    </source>
</evidence>
<reference evidence="15 16" key="1">
    <citation type="journal article" date="2017" name="Gigascience">
        <title>Draft genome of the honey bee ectoparasitic mite, Tropilaelaps mercedesae, is shaped by the parasitic life history.</title>
        <authorList>
            <person name="Dong X."/>
            <person name="Armstrong S.D."/>
            <person name="Xia D."/>
            <person name="Makepeace B.L."/>
            <person name="Darby A.C."/>
            <person name="Kadowaki T."/>
        </authorList>
    </citation>
    <scope>NUCLEOTIDE SEQUENCE [LARGE SCALE GENOMIC DNA]</scope>
    <source>
        <strain evidence="15">Wuxi-XJTLU</strain>
    </source>
</reference>
<dbReference type="CDD" id="cd02947">
    <property type="entry name" value="TRX_family"/>
    <property type="match status" value="1"/>
</dbReference>
<evidence type="ECO:0000256" key="6">
    <source>
        <dbReference type="ARBA" id="ARBA00022729"/>
    </source>
</evidence>
<dbReference type="STRING" id="418985.A0A1V9Y3C9"/>
<evidence type="ECO:0000256" key="3">
    <source>
        <dbReference type="ARBA" id="ARBA00009561"/>
    </source>
</evidence>
<comment type="function">
    <text evidence="1">Subunit of the oligosaccharyl transferase (OST) complex that catalyzes the initial transfer of a defined glycan (Glc(3)Man(9)GlcNAc(2) in eukaryotes) from the lipid carrier dolichol-pyrophosphate to an asparagine residue within an Asn-X-Ser/Thr consensus motif in nascent polypeptide chains, the first step in protein N-glycosylation. N-glycosylation occurs cotranslationally and the complex associates with the Sec61 complex at the channel-forming translocon complex that mediates protein translocation across the endoplasmic reticulum (ER). All subunits are required for a maximal enzyme activity.</text>
</comment>
<keyword evidence="9 13" id="KW-1133">Transmembrane helix</keyword>
<keyword evidence="5 13" id="KW-0812">Transmembrane</keyword>
<evidence type="ECO:0000256" key="4">
    <source>
        <dbReference type="ARBA" id="ARBA00022448"/>
    </source>
</evidence>
<keyword evidence="7" id="KW-0256">Endoplasmic reticulum</keyword>
<evidence type="ECO:0000313" key="16">
    <source>
        <dbReference type="Proteomes" id="UP000192247"/>
    </source>
</evidence>
<dbReference type="EMBL" id="MNPL01000168">
    <property type="protein sequence ID" value="OQR80256.1"/>
    <property type="molecule type" value="Genomic_DNA"/>
</dbReference>
<comment type="caution">
    <text evidence="15">The sequence shown here is derived from an EMBL/GenBank/DDBJ whole genome shotgun (WGS) entry which is preliminary data.</text>
</comment>
<evidence type="ECO:0000256" key="10">
    <source>
        <dbReference type="ARBA" id="ARBA00023136"/>
    </source>
</evidence>
<evidence type="ECO:0000256" key="12">
    <source>
        <dbReference type="ARBA" id="ARBA00043952"/>
    </source>
</evidence>
<feature type="transmembrane region" description="Helical" evidence="13">
    <location>
        <begin position="211"/>
        <end position="230"/>
    </location>
</feature>
<feature type="signal peptide" evidence="14">
    <location>
        <begin position="1"/>
        <end position="20"/>
    </location>
</feature>
<gene>
    <name evidence="15" type="ORF">BIW11_05183</name>
</gene>
<keyword evidence="10 13" id="KW-0472">Membrane</keyword>
<feature type="chain" id="PRO_5012822604" evidence="14">
    <location>
        <begin position="21"/>
        <end position="328"/>
    </location>
</feature>
<evidence type="ECO:0000256" key="5">
    <source>
        <dbReference type="ARBA" id="ARBA00022692"/>
    </source>
</evidence>
<dbReference type="FunCoup" id="A0A1V9Y3C9">
    <property type="interactions" value="783"/>
</dbReference>
<evidence type="ECO:0000256" key="8">
    <source>
        <dbReference type="ARBA" id="ARBA00022842"/>
    </source>
</evidence>
<name>A0A1V9Y3C9_9ACAR</name>
<feature type="transmembrane region" description="Helical" evidence="13">
    <location>
        <begin position="262"/>
        <end position="281"/>
    </location>
</feature>
<dbReference type="AlphaFoldDB" id="A0A1V9Y3C9"/>
<keyword evidence="11" id="KW-1015">Disulfide bond</keyword>
<dbReference type="OrthoDB" id="67566at2759"/>
<evidence type="ECO:0000256" key="7">
    <source>
        <dbReference type="ARBA" id="ARBA00022824"/>
    </source>
</evidence>
<evidence type="ECO:0000256" key="14">
    <source>
        <dbReference type="SAM" id="SignalP"/>
    </source>
</evidence>
<keyword evidence="8" id="KW-0460">Magnesium</keyword>
<comment type="similarity">
    <text evidence="3">Belongs to the OST3/OST6 family.</text>
</comment>
<dbReference type="InterPro" id="IPR036249">
    <property type="entry name" value="Thioredoxin-like_sf"/>
</dbReference>
<sequence>MRWLLMLIAMVASIGAPGKAQRRSLKEMPPLGERIHQLIAMSSKRAVIRLNAERFKMLVRATPRNYSMIVQFTALSPMRSCAICRQANEEFSIVANSWRYSNSFTNKLFFAMVDFDEGQEVFQQMGFNSAPIFMHFPEKGKPKKGDSMDIQRIGFQAEVLVKWIQERTDISIRVFRPPNYSGTIALLVLIVLVGALLYMRRNNLELLYNRTSWGMLALCIVFAMMSGQMWNHIRGPPLTQRTERGISYIHNSTSGQLVMESYIIMVLYAAVVLGMILMNEAPLVPGGESKKKTALAIGGLALFVFFFSSLLSVFRSKAHGYPYSFLFT</sequence>
<keyword evidence="16" id="KW-1185">Reference proteome</keyword>
<feature type="transmembrane region" description="Helical" evidence="13">
    <location>
        <begin position="180"/>
        <end position="199"/>
    </location>
</feature>
<keyword evidence="6 14" id="KW-0732">Signal</keyword>
<evidence type="ECO:0000256" key="1">
    <source>
        <dbReference type="ARBA" id="ARBA00002791"/>
    </source>
</evidence>
<dbReference type="SUPFAM" id="SSF52833">
    <property type="entry name" value="Thioredoxin-like"/>
    <property type="match status" value="1"/>
</dbReference>
<keyword evidence="4" id="KW-0813">Transport</keyword>
<dbReference type="InParanoid" id="A0A1V9Y3C9"/>
<dbReference type="Pfam" id="PF04756">
    <property type="entry name" value="OST3_OST6"/>
    <property type="match status" value="1"/>
</dbReference>
<dbReference type="PANTHER" id="PTHR12692">
    <property type="entry name" value="DOLICHYL-DIPHOSPHOOLIGOSACCHARIDE--PROTEIN GLYCOSYLTRANSFERASE-RELATED"/>
    <property type="match status" value="1"/>
</dbReference>
<proteinExistence type="inferred from homology"/>
<dbReference type="InterPro" id="IPR021149">
    <property type="entry name" value="OligosaccharylTrfase_OST3/OST6"/>
</dbReference>
<dbReference type="GO" id="GO:0015693">
    <property type="term" value="P:magnesium ion transport"/>
    <property type="evidence" value="ECO:0007669"/>
    <property type="project" value="UniProtKB-ARBA"/>
</dbReference>
<dbReference type="FunFam" id="3.40.30.10:FF:000009">
    <property type="entry name" value="Tumor suppressor candidate 3"/>
    <property type="match status" value="1"/>
</dbReference>
<evidence type="ECO:0000256" key="11">
    <source>
        <dbReference type="ARBA" id="ARBA00023157"/>
    </source>
</evidence>
<feature type="transmembrane region" description="Helical" evidence="13">
    <location>
        <begin position="293"/>
        <end position="314"/>
    </location>
</feature>
<comment type="pathway">
    <text evidence="12">Protein modification.</text>
</comment>
<dbReference type="PANTHER" id="PTHR12692:SF0">
    <property type="entry name" value="GH11935P"/>
    <property type="match status" value="1"/>
</dbReference>
<dbReference type="GO" id="GO:0008250">
    <property type="term" value="C:oligosaccharyltransferase complex"/>
    <property type="evidence" value="ECO:0007669"/>
    <property type="project" value="TreeGrafter"/>
</dbReference>
<dbReference type="GO" id="GO:0018279">
    <property type="term" value="P:protein N-linked glycosylation via asparagine"/>
    <property type="evidence" value="ECO:0007669"/>
    <property type="project" value="TreeGrafter"/>
</dbReference>
<dbReference type="Proteomes" id="UP000192247">
    <property type="component" value="Unassembled WGS sequence"/>
</dbReference>
<comment type="subcellular location">
    <subcellularLocation>
        <location evidence="2">Endoplasmic reticulum membrane</location>
        <topology evidence="2">Multi-pass membrane protein</topology>
    </subcellularLocation>
</comment>
<evidence type="ECO:0000256" key="2">
    <source>
        <dbReference type="ARBA" id="ARBA00004477"/>
    </source>
</evidence>